<protein>
    <recommendedName>
        <fullName evidence="2">Protein kinase domain-containing protein</fullName>
    </recommendedName>
</protein>
<evidence type="ECO:0000313" key="4">
    <source>
        <dbReference type="Proteomes" id="UP000054166"/>
    </source>
</evidence>
<feature type="transmembrane region" description="Helical" evidence="1">
    <location>
        <begin position="6"/>
        <end position="27"/>
    </location>
</feature>
<dbReference type="InterPro" id="IPR000719">
    <property type="entry name" value="Prot_kinase_dom"/>
</dbReference>
<evidence type="ECO:0000256" key="1">
    <source>
        <dbReference type="SAM" id="Phobius"/>
    </source>
</evidence>
<dbReference type="OrthoDB" id="2985259at2759"/>
<reference evidence="3 4" key="1">
    <citation type="submission" date="2014-04" db="EMBL/GenBank/DDBJ databases">
        <authorList>
            <consortium name="DOE Joint Genome Institute"/>
            <person name="Kuo A."/>
            <person name="Tarkka M."/>
            <person name="Buscot F."/>
            <person name="Kohler A."/>
            <person name="Nagy L.G."/>
            <person name="Floudas D."/>
            <person name="Copeland A."/>
            <person name="Barry K.W."/>
            <person name="Cichocki N."/>
            <person name="Veneault-Fourrey C."/>
            <person name="LaButti K."/>
            <person name="Lindquist E.A."/>
            <person name="Lipzen A."/>
            <person name="Lundell T."/>
            <person name="Morin E."/>
            <person name="Murat C."/>
            <person name="Sun H."/>
            <person name="Tunlid A."/>
            <person name="Henrissat B."/>
            <person name="Grigoriev I.V."/>
            <person name="Hibbett D.S."/>
            <person name="Martin F."/>
            <person name="Nordberg H.P."/>
            <person name="Cantor M.N."/>
            <person name="Hua S.X."/>
        </authorList>
    </citation>
    <scope>NUCLEOTIDE SEQUENCE [LARGE SCALE GENOMIC DNA]</scope>
    <source>
        <strain evidence="3 4">F 1598</strain>
    </source>
</reference>
<proteinExistence type="predicted"/>
<dbReference type="GO" id="GO:0004672">
    <property type="term" value="F:protein kinase activity"/>
    <property type="evidence" value="ECO:0007669"/>
    <property type="project" value="InterPro"/>
</dbReference>
<name>A0A0C3BBM0_PILCF</name>
<keyword evidence="4" id="KW-1185">Reference proteome</keyword>
<keyword evidence="1" id="KW-0472">Membrane</keyword>
<keyword evidence="1" id="KW-1133">Transmembrane helix</keyword>
<gene>
    <name evidence="3" type="ORF">PILCRDRAFT_695592</name>
</gene>
<dbReference type="InterPro" id="IPR011009">
    <property type="entry name" value="Kinase-like_dom_sf"/>
</dbReference>
<reference evidence="4" key="2">
    <citation type="submission" date="2015-01" db="EMBL/GenBank/DDBJ databases">
        <title>Evolutionary Origins and Diversification of the Mycorrhizal Mutualists.</title>
        <authorList>
            <consortium name="DOE Joint Genome Institute"/>
            <consortium name="Mycorrhizal Genomics Consortium"/>
            <person name="Kohler A."/>
            <person name="Kuo A."/>
            <person name="Nagy L.G."/>
            <person name="Floudas D."/>
            <person name="Copeland A."/>
            <person name="Barry K.W."/>
            <person name="Cichocki N."/>
            <person name="Veneault-Fourrey C."/>
            <person name="LaButti K."/>
            <person name="Lindquist E.A."/>
            <person name="Lipzen A."/>
            <person name="Lundell T."/>
            <person name="Morin E."/>
            <person name="Murat C."/>
            <person name="Riley R."/>
            <person name="Ohm R."/>
            <person name="Sun H."/>
            <person name="Tunlid A."/>
            <person name="Henrissat B."/>
            <person name="Grigoriev I.V."/>
            <person name="Hibbett D.S."/>
            <person name="Martin F."/>
        </authorList>
    </citation>
    <scope>NUCLEOTIDE SEQUENCE [LARGE SCALE GENOMIC DNA]</scope>
    <source>
        <strain evidence="4">F 1598</strain>
    </source>
</reference>
<dbReference type="Proteomes" id="UP000054166">
    <property type="component" value="Unassembled WGS sequence"/>
</dbReference>
<dbReference type="AlphaFoldDB" id="A0A0C3BBM0"/>
<feature type="domain" description="Protein kinase" evidence="2">
    <location>
        <begin position="101"/>
        <end position="291"/>
    </location>
</feature>
<organism evidence="3 4">
    <name type="scientific">Piloderma croceum (strain F 1598)</name>
    <dbReference type="NCBI Taxonomy" id="765440"/>
    <lineage>
        <taxon>Eukaryota</taxon>
        <taxon>Fungi</taxon>
        <taxon>Dikarya</taxon>
        <taxon>Basidiomycota</taxon>
        <taxon>Agaricomycotina</taxon>
        <taxon>Agaricomycetes</taxon>
        <taxon>Agaricomycetidae</taxon>
        <taxon>Atheliales</taxon>
        <taxon>Atheliaceae</taxon>
        <taxon>Piloderma</taxon>
    </lineage>
</organism>
<dbReference type="PROSITE" id="PS50011">
    <property type="entry name" value="PROTEIN_KINASE_DOM"/>
    <property type="match status" value="1"/>
</dbReference>
<dbReference type="HOGENOM" id="CLU_956814_0_0_1"/>
<dbReference type="InParanoid" id="A0A0C3BBM0"/>
<dbReference type="EMBL" id="KN833056">
    <property type="protein sequence ID" value="KIM74717.1"/>
    <property type="molecule type" value="Genomic_DNA"/>
</dbReference>
<dbReference type="Gene3D" id="1.10.510.10">
    <property type="entry name" value="Transferase(Phosphotransferase) domain 1"/>
    <property type="match status" value="1"/>
</dbReference>
<accession>A0A0C3BBM0</accession>
<dbReference type="SUPFAM" id="SSF56112">
    <property type="entry name" value="Protein kinase-like (PK-like)"/>
    <property type="match status" value="1"/>
</dbReference>
<evidence type="ECO:0000259" key="2">
    <source>
        <dbReference type="PROSITE" id="PS50011"/>
    </source>
</evidence>
<evidence type="ECO:0000313" key="3">
    <source>
        <dbReference type="EMBL" id="KIM74717.1"/>
    </source>
</evidence>
<keyword evidence="1" id="KW-0812">Transmembrane</keyword>
<sequence length="291" mass="32699">MPLASLFIQTIVVSLTGVAISGFYLLWRDIAARNIRRQLPDNLDSWRIPGRRHKDEVRIWEPLYKVFRRGGLALWPVAFESTVEAPNEGFPLANGYAYASSNRGVADGIGAASRLRYFMYANALTRIARTRDGYNVAVRVLVVKHDGHGHLNILRNIATGSSSLLSNNHTLPLLAEFRLDDIVFGIFPRVGARMEEVFGYWPSNSVGDVMDMLLQALEALAFIHASNIAHRDAFHDNFLVQWHPESMRTMSIPASRPRVYLIDFEVAVEFPEECPPVEPRGTGFALDFSDT</sequence>
<dbReference type="GO" id="GO:0005524">
    <property type="term" value="F:ATP binding"/>
    <property type="evidence" value="ECO:0007669"/>
    <property type="project" value="InterPro"/>
</dbReference>